<keyword evidence="4" id="KW-0813">Transport</keyword>
<evidence type="ECO:0000256" key="8">
    <source>
        <dbReference type="ARBA" id="ARBA00022832"/>
    </source>
</evidence>
<keyword evidence="9" id="KW-0809">Transit peptide</keyword>
<dbReference type="NCBIfam" id="NF002148">
    <property type="entry name" value="PRK00982.1-2"/>
    <property type="match status" value="1"/>
</dbReference>
<evidence type="ECO:0000256" key="6">
    <source>
        <dbReference type="ARBA" id="ARBA00022516"/>
    </source>
</evidence>
<dbReference type="GO" id="GO:0000036">
    <property type="term" value="F:acyl carrier activity"/>
    <property type="evidence" value="ECO:0007669"/>
    <property type="project" value="TreeGrafter"/>
</dbReference>
<comment type="similarity">
    <text evidence="3">Belongs to the acyl carrier protein (ACP) family.</text>
</comment>
<accession>A0A4Q0A2M0</accession>
<dbReference type="Proteomes" id="UP000268162">
    <property type="component" value="Unassembled WGS sequence"/>
</dbReference>
<dbReference type="InterPro" id="IPR003231">
    <property type="entry name" value="ACP"/>
</dbReference>
<evidence type="ECO:0000256" key="13">
    <source>
        <dbReference type="ARBA" id="ARBA00023160"/>
    </source>
</evidence>
<evidence type="ECO:0000259" key="15">
    <source>
        <dbReference type="PROSITE" id="PS50075"/>
    </source>
</evidence>
<keyword evidence="12" id="KW-0496">Mitochondrion</keyword>
<dbReference type="Pfam" id="PF00550">
    <property type="entry name" value="PP-binding"/>
    <property type="match status" value="1"/>
</dbReference>
<dbReference type="PANTHER" id="PTHR20863:SF28">
    <property type="entry name" value="ACYL CARRIER PROTEIN, MITOCHONDRIAL"/>
    <property type="match status" value="1"/>
</dbReference>
<dbReference type="PROSITE" id="PS50075">
    <property type="entry name" value="CARRIER"/>
    <property type="match status" value="1"/>
</dbReference>
<proteinExistence type="inferred from homology"/>
<evidence type="ECO:0000256" key="12">
    <source>
        <dbReference type="ARBA" id="ARBA00023128"/>
    </source>
</evidence>
<evidence type="ECO:0000256" key="5">
    <source>
        <dbReference type="ARBA" id="ARBA00022450"/>
    </source>
</evidence>
<comment type="subcellular location">
    <subcellularLocation>
        <location evidence="1">Mitochondrion</location>
    </subcellularLocation>
</comment>
<dbReference type="InterPro" id="IPR006162">
    <property type="entry name" value="Ppantetheine_attach_site"/>
</dbReference>
<sequence>MTVRALPARLAGSVARTTLALPRAAFPVTARYTSPLMSLAPRFYSSAAALTPEIIQERIFEVLRDFAKVPQDKLSPNADFSKDLGLDSLDIVEVVMAIEEEFTIEIPDKQADEIRTVDQAVQYISHAEGAI</sequence>
<feature type="domain" description="Carrier" evidence="15">
    <location>
        <begin position="53"/>
        <end position="128"/>
    </location>
</feature>
<evidence type="ECO:0000256" key="14">
    <source>
        <dbReference type="RuleBase" id="RU000722"/>
    </source>
</evidence>
<dbReference type="PROSITE" id="PS00012">
    <property type="entry name" value="PHOSPHOPANTETHEINE"/>
    <property type="match status" value="1"/>
</dbReference>
<dbReference type="EMBL" id="ML002214">
    <property type="protein sequence ID" value="RKP40317.1"/>
    <property type="molecule type" value="Genomic_DNA"/>
</dbReference>
<keyword evidence="6 14" id="KW-0444">Lipid biosynthesis</keyword>
<evidence type="ECO:0000256" key="11">
    <source>
        <dbReference type="ARBA" id="ARBA00023098"/>
    </source>
</evidence>
<comment type="function">
    <text evidence="14">Carrier of the growing fatty acid chain in fatty acid biosynthesis.</text>
</comment>
<dbReference type="InterPro" id="IPR036736">
    <property type="entry name" value="ACP-like_sf"/>
</dbReference>
<evidence type="ECO:0000256" key="9">
    <source>
        <dbReference type="ARBA" id="ARBA00022946"/>
    </source>
</evidence>
<dbReference type="STRING" id="215637.A0A4Q0A2M0"/>
<dbReference type="FunFam" id="1.10.1200.10:FF:000003">
    <property type="entry name" value="Acyl carrier protein"/>
    <property type="match status" value="1"/>
</dbReference>
<dbReference type="InterPro" id="IPR009081">
    <property type="entry name" value="PP-bd_ACP"/>
</dbReference>
<evidence type="ECO:0000256" key="3">
    <source>
        <dbReference type="ARBA" id="ARBA00010930"/>
    </source>
</evidence>
<evidence type="ECO:0000313" key="17">
    <source>
        <dbReference type="Proteomes" id="UP000268162"/>
    </source>
</evidence>
<organism evidence="16 17">
    <name type="scientific">Dimargaris cristalligena</name>
    <dbReference type="NCBI Taxonomy" id="215637"/>
    <lineage>
        <taxon>Eukaryota</taxon>
        <taxon>Fungi</taxon>
        <taxon>Fungi incertae sedis</taxon>
        <taxon>Zoopagomycota</taxon>
        <taxon>Kickxellomycotina</taxon>
        <taxon>Dimargaritomycetes</taxon>
        <taxon>Dimargaritales</taxon>
        <taxon>Dimargaritaceae</taxon>
        <taxon>Dimargaris</taxon>
    </lineage>
</organism>
<protein>
    <recommendedName>
        <fullName evidence="14">Acyl carrier protein</fullName>
    </recommendedName>
</protein>
<dbReference type="PANTHER" id="PTHR20863">
    <property type="entry name" value="ACYL CARRIER PROTEIN"/>
    <property type="match status" value="1"/>
</dbReference>
<gene>
    <name evidence="16" type="ORF">BJ085DRAFT_18698</name>
</gene>
<evidence type="ECO:0000256" key="1">
    <source>
        <dbReference type="ARBA" id="ARBA00004173"/>
    </source>
</evidence>
<evidence type="ECO:0000256" key="2">
    <source>
        <dbReference type="ARBA" id="ARBA00005194"/>
    </source>
</evidence>
<evidence type="ECO:0000256" key="10">
    <source>
        <dbReference type="ARBA" id="ARBA00022982"/>
    </source>
</evidence>
<dbReference type="GO" id="GO:0099128">
    <property type="term" value="C:mitochondrial [2Fe-2S] assembly complex"/>
    <property type="evidence" value="ECO:0007669"/>
    <property type="project" value="UniProtKB-ARBA"/>
</dbReference>
<dbReference type="AlphaFoldDB" id="A0A4Q0A2M0"/>
<dbReference type="HAMAP" id="MF_01217">
    <property type="entry name" value="Acyl_carrier"/>
    <property type="match status" value="1"/>
</dbReference>
<dbReference type="Gene3D" id="1.10.1200.10">
    <property type="entry name" value="ACP-like"/>
    <property type="match status" value="1"/>
</dbReference>
<dbReference type="GO" id="GO:0000035">
    <property type="term" value="F:acyl binding"/>
    <property type="evidence" value="ECO:0007669"/>
    <property type="project" value="TreeGrafter"/>
</dbReference>
<evidence type="ECO:0000256" key="4">
    <source>
        <dbReference type="ARBA" id="ARBA00022448"/>
    </source>
</evidence>
<evidence type="ECO:0000313" key="16">
    <source>
        <dbReference type="EMBL" id="RKP40317.1"/>
    </source>
</evidence>
<keyword evidence="17" id="KW-1185">Reference proteome</keyword>
<name>A0A4Q0A2M0_9FUNG</name>
<keyword evidence="8" id="KW-0276">Fatty acid metabolism</keyword>
<comment type="pathway">
    <text evidence="2">Lipid metabolism; fatty acid biosynthesis.</text>
</comment>
<reference evidence="17" key="1">
    <citation type="journal article" date="2018" name="Nat. Microbiol.">
        <title>Leveraging single-cell genomics to expand the fungal tree of life.</title>
        <authorList>
            <person name="Ahrendt S.R."/>
            <person name="Quandt C.A."/>
            <person name="Ciobanu D."/>
            <person name="Clum A."/>
            <person name="Salamov A."/>
            <person name="Andreopoulos B."/>
            <person name="Cheng J.F."/>
            <person name="Woyke T."/>
            <person name="Pelin A."/>
            <person name="Henrissat B."/>
            <person name="Reynolds N.K."/>
            <person name="Benny G.L."/>
            <person name="Smith M.E."/>
            <person name="James T.Y."/>
            <person name="Grigoriev I.V."/>
        </authorList>
    </citation>
    <scope>NUCLEOTIDE SEQUENCE [LARGE SCALE GENOMIC DNA]</scope>
    <source>
        <strain evidence="17">RSA 468</strain>
    </source>
</reference>
<keyword evidence="10" id="KW-0249">Electron transport</keyword>
<keyword evidence="5 14" id="KW-0596">Phosphopantetheine</keyword>
<keyword evidence="7" id="KW-0597">Phosphoprotein</keyword>
<keyword evidence="11" id="KW-0443">Lipid metabolism</keyword>
<evidence type="ECO:0000256" key="7">
    <source>
        <dbReference type="ARBA" id="ARBA00022553"/>
    </source>
</evidence>
<dbReference type="NCBIfam" id="TIGR00517">
    <property type="entry name" value="acyl_carrier"/>
    <property type="match status" value="1"/>
</dbReference>
<dbReference type="SUPFAM" id="SSF47336">
    <property type="entry name" value="ACP-like"/>
    <property type="match status" value="1"/>
</dbReference>
<keyword evidence="13 14" id="KW-0275">Fatty acid biosynthesis</keyword>